<dbReference type="SUPFAM" id="SSF88946">
    <property type="entry name" value="Sigma2 domain of RNA polymerase sigma factors"/>
    <property type="match status" value="1"/>
</dbReference>
<dbReference type="EMBL" id="JBJYXY010000001">
    <property type="protein sequence ID" value="MFN2974610.1"/>
    <property type="molecule type" value="Genomic_DNA"/>
</dbReference>
<dbReference type="InterPro" id="IPR013324">
    <property type="entry name" value="RNA_pol_sigma_r3/r4-like"/>
</dbReference>
<proteinExistence type="inferred from homology"/>
<sequence length="249" mass="27657">MVHSADPLDTYAGAAESRHPEEAALVAALQAGSEEAFAQLIAQYSAPLYSLIARSLPNPADAPDITQDVFIKVFRSIRNFHGDCSLRTWMYRIALHESSNSKRWWSRHKRQEVTIDSDTTDASEDGWFPLRESLADTRESPFDAARRSELRAVVEGALREVPESFRTVVILREIEGMAYDEIAAILQINMGTVKSRLLRGRASLRTLLSQRLPEWGAVAGHRSGTGTVPRKVPRSESAVPAATSKRTSR</sequence>
<keyword evidence="10" id="KW-1185">Reference proteome</keyword>
<dbReference type="Pfam" id="PF08281">
    <property type="entry name" value="Sigma70_r4_2"/>
    <property type="match status" value="1"/>
</dbReference>
<dbReference type="CDD" id="cd06171">
    <property type="entry name" value="Sigma70_r4"/>
    <property type="match status" value="1"/>
</dbReference>
<feature type="domain" description="RNA polymerase sigma factor 70 region 4 type 2" evidence="8">
    <location>
        <begin position="154"/>
        <end position="204"/>
    </location>
</feature>
<dbReference type="InterPro" id="IPR013249">
    <property type="entry name" value="RNA_pol_sigma70_r4_t2"/>
</dbReference>
<dbReference type="InterPro" id="IPR036388">
    <property type="entry name" value="WH-like_DNA-bd_sf"/>
</dbReference>
<dbReference type="Gene3D" id="1.10.10.10">
    <property type="entry name" value="Winged helix-like DNA-binding domain superfamily/Winged helix DNA-binding domain"/>
    <property type="match status" value="1"/>
</dbReference>
<dbReference type="Proteomes" id="UP001634747">
    <property type="component" value="Unassembled WGS sequence"/>
</dbReference>
<gene>
    <name evidence="9" type="ORF">ACK2TP_02420</name>
</gene>
<keyword evidence="3" id="KW-0731">Sigma factor</keyword>
<keyword evidence="2" id="KW-0805">Transcription regulation</keyword>
<keyword evidence="4" id="KW-0238">DNA-binding</keyword>
<reference evidence="9 10" key="1">
    <citation type="submission" date="2024-12" db="EMBL/GenBank/DDBJ databases">
        <authorList>
            <person name="Lee Y."/>
        </authorList>
    </citation>
    <scope>NUCLEOTIDE SEQUENCE [LARGE SCALE GENOMIC DNA]</scope>
    <source>
        <strain evidence="9 10">03SUJ4</strain>
    </source>
</reference>
<keyword evidence="5" id="KW-0804">Transcription</keyword>
<evidence type="ECO:0000256" key="6">
    <source>
        <dbReference type="SAM" id="MobiDB-lite"/>
    </source>
</evidence>
<evidence type="ECO:0000256" key="1">
    <source>
        <dbReference type="ARBA" id="ARBA00010641"/>
    </source>
</evidence>
<comment type="similarity">
    <text evidence="1">Belongs to the sigma-70 factor family. ECF subfamily.</text>
</comment>
<evidence type="ECO:0000313" key="9">
    <source>
        <dbReference type="EMBL" id="MFN2974610.1"/>
    </source>
</evidence>
<name>A0ABW9KJE8_9BACT</name>
<feature type="domain" description="RNA polymerase sigma-70 region 2" evidence="7">
    <location>
        <begin position="40"/>
        <end position="102"/>
    </location>
</feature>
<dbReference type="SUPFAM" id="SSF88659">
    <property type="entry name" value="Sigma3 and sigma4 domains of RNA polymerase sigma factors"/>
    <property type="match status" value="1"/>
</dbReference>
<evidence type="ECO:0000256" key="3">
    <source>
        <dbReference type="ARBA" id="ARBA00023082"/>
    </source>
</evidence>
<evidence type="ECO:0000256" key="2">
    <source>
        <dbReference type="ARBA" id="ARBA00023015"/>
    </source>
</evidence>
<dbReference type="Gene3D" id="1.10.1740.10">
    <property type="match status" value="1"/>
</dbReference>
<dbReference type="NCBIfam" id="TIGR02937">
    <property type="entry name" value="sigma70-ECF"/>
    <property type="match status" value="1"/>
</dbReference>
<dbReference type="PANTHER" id="PTHR43133:SF8">
    <property type="entry name" value="RNA POLYMERASE SIGMA FACTOR HI_1459-RELATED"/>
    <property type="match status" value="1"/>
</dbReference>
<organism evidence="9 10">
    <name type="scientific">Terriglobus aquaticus</name>
    <dbReference type="NCBI Taxonomy" id="940139"/>
    <lineage>
        <taxon>Bacteria</taxon>
        <taxon>Pseudomonadati</taxon>
        <taxon>Acidobacteriota</taxon>
        <taxon>Terriglobia</taxon>
        <taxon>Terriglobales</taxon>
        <taxon>Acidobacteriaceae</taxon>
        <taxon>Terriglobus</taxon>
    </lineage>
</organism>
<evidence type="ECO:0000313" key="10">
    <source>
        <dbReference type="Proteomes" id="UP001634747"/>
    </source>
</evidence>
<dbReference type="RefSeq" id="WP_263415123.1">
    <property type="nucleotide sequence ID" value="NZ_BAABBH010000001.1"/>
</dbReference>
<dbReference type="InterPro" id="IPR014284">
    <property type="entry name" value="RNA_pol_sigma-70_dom"/>
</dbReference>
<evidence type="ECO:0000259" key="7">
    <source>
        <dbReference type="Pfam" id="PF04542"/>
    </source>
</evidence>
<evidence type="ECO:0000256" key="5">
    <source>
        <dbReference type="ARBA" id="ARBA00023163"/>
    </source>
</evidence>
<evidence type="ECO:0000256" key="4">
    <source>
        <dbReference type="ARBA" id="ARBA00023125"/>
    </source>
</evidence>
<dbReference type="InterPro" id="IPR013325">
    <property type="entry name" value="RNA_pol_sigma_r2"/>
</dbReference>
<protein>
    <submittedName>
        <fullName evidence="9">Sigma-70 family RNA polymerase sigma factor</fullName>
    </submittedName>
</protein>
<feature type="region of interest" description="Disordered" evidence="6">
    <location>
        <begin position="219"/>
        <end position="249"/>
    </location>
</feature>
<accession>A0ABW9KJE8</accession>
<dbReference type="InterPro" id="IPR039425">
    <property type="entry name" value="RNA_pol_sigma-70-like"/>
</dbReference>
<dbReference type="Pfam" id="PF04542">
    <property type="entry name" value="Sigma70_r2"/>
    <property type="match status" value="1"/>
</dbReference>
<dbReference type="InterPro" id="IPR007627">
    <property type="entry name" value="RNA_pol_sigma70_r2"/>
</dbReference>
<dbReference type="PANTHER" id="PTHR43133">
    <property type="entry name" value="RNA POLYMERASE ECF-TYPE SIGMA FACTO"/>
    <property type="match status" value="1"/>
</dbReference>
<comment type="caution">
    <text evidence="9">The sequence shown here is derived from an EMBL/GenBank/DDBJ whole genome shotgun (WGS) entry which is preliminary data.</text>
</comment>
<evidence type="ECO:0000259" key="8">
    <source>
        <dbReference type="Pfam" id="PF08281"/>
    </source>
</evidence>